<feature type="transmembrane region" description="Helical" evidence="19">
    <location>
        <begin position="927"/>
        <end position="949"/>
    </location>
</feature>
<dbReference type="SFLD" id="SFLDS00003">
    <property type="entry name" value="Haloacid_Dehalogenase"/>
    <property type="match status" value="1"/>
</dbReference>
<comment type="catalytic activity">
    <reaction evidence="14 19">
        <text>ATP + H2O + phospholipidSide 1 = ADP + phosphate + phospholipidSide 2.</text>
        <dbReference type="EC" id="7.6.2.1"/>
    </reaction>
</comment>
<feature type="transmembrane region" description="Helical" evidence="19">
    <location>
        <begin position="901"/>
        <end position="921"/>
    </location>
</feature>
<feature type="transmembrane region" description="Helical" evidence="19">
    <location>
        <begin position="1033"/>
        <end position="1053"/>
    </location>
</feature>
<dbReference type="GO" id="GO:0005524">
    <property type="term" value="F:ATP binding"/>
    <property type="evidence" value="ECO:0007669"/>
    <property type="project" value="UniProtKB-UniRule"/>
</dbReference>
<feature type="compositionally biased region" description="Acidic residues" evidence="20">
    <location>
        <begin position="48"/>
        <end position="58"/>
    </location>
</feature>
<feature type="binding site" evidence="17">
    <location>
        <position position="732"/>
    </location>
    <ligand>
        <name>ATP</name>
        <dbReference type="ChEBI" id="CHEBI:30616"/>
    </ligand>
</feature>
<dbReference type="InterPro" id="IPR036412">
    <property type="entry name" value="HAD-like_sf"/>
</dbReference>
<dbReference type="SFLD" id="SFLDF00027">
    <property type="entry name" value="p-type_atpase"/>
    <property type="match status" value="1"/>
</dbReference>
<sequence>MPLNTSITIASSSSSRHNFRSGKGKRVRKDRYVDDPEEEAGLLGREEYAEEFEVEEDAGPTPRLPTPMLHKTPRSPPKDTSRTIPFRPPEKLRSRFPPNIVRNQKYNAFTFLPIVFYEQFKFFFNLYFLLVALSQFIPALKIGYIVTYIAPLAFVLFVTMGKEAYDDYKRHLRDREANSQKYLILEPPMEDSSVLSREDAYLHTRSVPSSSLRVGDLIHLEKNQRVPADLVLLRTSDASGTCFIRTDQLDGETDWKLRVAVPECQKLEEAALIRLDAEIYADSPIKDIHSFVGTFTLHHPPPGRGSDEVGPSVSPLTVENVLWANTVLAAGSAVGFVVYTGPETRAVMNTSHPETKVGLLDLEINNLAKILCAVTFALSIVLVALNGFRGPWYIYVFRFLILFSSIIPISLRVNLDMGKTVYAQQIMNDNEIPNTIVRTSTLPEELGRIEYLLSDKTGTLTQNEMEMKKLHMGTMSYGFDSMDEVAHQLAVAFGAGEQAHARQGSLSTGAQMAMRGRRDMSSRVRDVVVSLALCHNVTPVTNDDGTMTYQASSPDEVAIVTWTQSIGLTLVFRDRTRIDLQTPSGTRISFDVLDIFPFTSESKRMGIVVRDRQTGEITFLQKGADVVMARIVQRNDWLEEETANMAREGLRTLVMARKRLGPQLYQDFKARYHEASVRLEGRNEAMAAVVSEFLEHDMELLGLTGVEDKLQDDVKSTLELLRNAGIKIWMLTGDKIETARCIAISTKLVARNQYIHEIAKLKTSDQVRDQLEFLQSKLDCCLVIDGESLQLCLNLFKNEFIEIATKLSAVVACRCSPTQKADVARLIRKHTKKRVCCIGDGGNDVSMIQAADVGVGIVGKEGKQASLAADFSVTQFSHLTKLLLWHGRNSYRRSAKLAQFVIHRGLIISIMQAVFSAIFYFAPIALYQGWLMVGYATVYTMAPVFSLVLDRDVNEDLALLYPELYKELTKGRALSYKTFFQWLMISLYQGAAIMIMSLVLFENEFLHIVSISFTALILNELIMVALEITTWHVYMVVSEIATLFLYVISIAFLPEYFDTSFVVSLVFAWKLAVLVTISALPLYFIKLIHSRIAPAASSKLL</sequence>
<dbReference type="NCBIfam" id="TIGR01652">
    <property type="entry name" value="ATPase-Plipid"/>
    <property type="match status" value="1"/>
</dbReference>
<evidence type="ECO:0000256" key="12">
    <source>
        <dbReference type="ARBA" id="ARBA00023055"/>
    </source>
</evidence>
<comment type="similarity">
    <text evidence="3 19">Belongs to the cation transport ATPase (P-type) (TC 3.A.3) family. Type IV subfamily.</text>
</comment>
<dbReference type="Pfam" id="PF00122">
    <property type="entry name" value="E1-E2_ATPase"/>
    <property type="match status" value="1"/>
</dbReference>
<feature type="binding site" evidence="18">
    <location>
        <position position="844"/>
    </location>
    <ligand>
        <name>Mg(2+)</name>
        <dbReference type="ChEBI" id="CHEBI:18420"/>
    </ligand>
</feature>
<dbReference type="InterPro" id="IPR023299">
    <property type="entry name" value="ATPase_P-typ_cyto_dom_N"/>
</dbReference>
<feature type="binding site" evidence="17">
    <location>
        <position position="844"/>
    </location>
    <ligand>
        <name>ATP</name>
        <dbReference type="ChEBI" id="CHEBI:30616"/>
    </ligand>
</feature>
<keyword evidence="11 19" id="KW-1133">Transmembrane helix</keyword>
<feature type="compositionally biased region" description="Basic residues" evidence="20">
    <location>
        <begin position="17"/>
        <end position="29"/>
    </location>
</feature>
<protein>
    <recommendedName>
        <fullName evidence="19">Phospholipid-transporting ATPase</fullName>
        <ecNumber evidence="19">7.6.2.1</ecNumber>
    </recommendedName>
</protein>
<feature type="binding site" evidence="17">
    <location>
        <position position="814"/>
    </location>
    <ligand>
        <name>ATP</name>
        <dbReference type="ChEBI" id="CHEBI:30616"/>
    </ligand>
</feature>
<dbReference type="PROSITE" id="PS00154">
    <property type="entry name" value="ATPASE_E1_E2"/>
    <property type="match status" value="1"/>
</dbReference>
<feature type="transmembrane region" description="Helical" evidence="19">
    <location>
        <begin position="392"/>
        <end position="411"/>
    </location>
</feature>
<evidence type="ECO:0000256" key="3">
    <source>
        <dbReference type="ARBA" id="ARBA00008109"/>
    </source>
</evidence>
<feature type="binding site" evidence="17">
    <location>
        <position position="843"/>
    </location>
    <ligand>
        <name>ATP</name>
        <dbReference type="ChEBI" id="CHEBI:30616"/>
    </ligand>
</feature>
<dbReference type="SUPFAM" id="SSF81665">
    <property type="entry name" value="Calcium ATPase, transmembrane domain M"/>
    <property type="match status" value="1"/>
</dbReference>
<dbReference type="InterPro" id="IPR008250">
    <property type="entry name" value="ATPase_P-typ_transduc_dom_A_sf"/>
</dbReference>
<evidence type="ECO:0000313" key="25">
    <source>
        <dbReference type="Proteomes" id="UP001063166"/>
    </source>
</evidence>
<evidence type="ECO:0000256" key="2">
    <source>
        <dbReference type="ARBA" id="ARBA00004337"/>
    </source>
</evidence>
<evidence type="ECO:0000256" key="20">
    <source>
        <dbReference type="SAM" id="MobiDB-lite"/>
    </source>
</evidence>
<dbReference type="Pfam" id="PF16209">
    <property type="entry name" value="PhoLip_ATPase_N"/>
    <property type="match status" value="1"/>
</dbReference>
<keyword evidence="6 18" id="KW-0479">Metal-binding</keyword>
<comment type="catalytic activity">
    <reaction evidence="15">
        <text>a 1,2-diacyl-sn-glycero-3-phosphoethanolamine(out) + ATP + H2O = a 1,2-diacyl-sn-glycero-3-phosphoethanolamine(in) + ADP + phosphate + H(+)</text>
        <dbReference type="Rhea" id="RHEA:66132"/>
        <dbReference type="ChEBI" id="CHEBI:15377"/>
        <dbReference type="ChEBI" id="CHEBI:15378"/>
        <dbReference type="ChEBI" id="CHEBI:30616"/>
        <dbReference type="ChEBI" id="CHEBI:43474"/>
        <dbReference type="ChEBI" id="CHEBI:64612"/>
        <dbReference type="ChEBI" id="CHEBI:456216"/>
    </reaction>
    <physiologicalReaction direction="left-to-right" evidence="15">
        <dbReference type="Rhea" id="RHEA:66133"/>
    </physiologicalReaction>
</comment>
<evidence type="ECO:0000256" key="16">
    <source>
        <dbReference type="PIRSR" id="PIRSR606539-1"/>
    </source>
</evidence>
<feature type="binding site" evidence="17">
    <location>
        <position position="598"/>
    </location>
    <ligand>
        <name>ATP</name>
        <dbReference type="ChEBI" id="CHEBI:30616"/>
    </ligand>
</feature>
<feature type="compositionally biased region" description="Low complexity" evidence="20">
    <location>
        <begin position="1"/>
        <end position="15"/>
    </location>
</feature>
<dbReference type="GO" id="GO:0005886">
    <property type="term" value="C:plasma membrane"/>
    <property type="evidence" value="ECO:0007669"/>
    <property type="project" value="TreeGrafter"/>
</dbReference>
<dbReference type="SUPFAM" id="SSF81660">
    <property type="entry name" value="Metal cation-transporting ATPase, ATP-binding domain N"/>
    <property type="match status" value="1"/>
</dbReference>
<feature type="binding site" evidence="18">
    <location>
        <position position="840"/>
    </location>
    <ligand>
        <name>Mg(2+)</name>
        <dbReference type="ChEBI" id="CHEBI:18420"/>
    </ligand>
</feature>
<feature type="transmembrane region" description="Helical" evidence="19">
    <location>
        <begin position="145"/>
        <end position="165"/>
    </location>
</feature>
<evidence type="ECO:0000259" key="23">
    <source>
        <dbReference type="Pfam" id="PF16212"/>
    </source>
</evidence>
<comment type="cofactor">
    <cofactor evidence="1 18">
        <name>Mg(2+)</name>
        <dbReference type="ChEBI" id="CHEBI:18420"/>
    </cofactor>
</comment>
<evidence type="ECO:0000256" key="4">
    <source>
        <dbReference type="ARBA" id="ARBA00022448"/>
    </source>
</evidence>
<keyword evidence="10 19" id="KW-1278">Translocase</keyword>
<feature type="domain" description="P-type ATPase A" evidence="21">
    <location>
        <begin position="203"/>
        <end position="344"/>
    </location>
</feature>
<evidence type="ECO:0000256" key="14">
    <source>
        <dbReference type="ARBA" id="ARBA00034036"/>
    </source>
</evidence>
<feature type="binding site" evidence="17">
    <location>
        <position position="734"/>
    </location>
    <ligand>
        <name>ATP</name>
        <dbReference type="ChEBI" id="CHEBI:30616"/>
    </ligand>
</feature>
<feature type="binding site" evidence="17">
    <location>
        <position position="733"/>
    </location>
    <ligand>
        <name>ATP</name>
        <dbReference type="ChEBI" id="CHEBI:30616"/>
    </ligand>
</feature>
<dbReference type="SUPFAM" id="SSF56784">
    <property type="entry name" value="HAD-like"/>
    <property type="match status" value="1"/>
</dbReference>
<evidence type="ECO:0000256" key="18">
    <source>
        <dbReference type="PIRSR" id="PIRSR606539-3"/>
    </source>
</evidence>
<feature type="transmembrane region" description="Helical" evidence="19">
    <location>
        <begin position="1005"/>
        <end position="1026"/>
    </location>
</feature>
<dbReference type="InterPro" id="IPR006539">
    <property type="entry name" value="P-type_ATPase_IV"/>
</dbReference>
<evidence type="ECO:0000256" key="13">
    <source>
        <dbReference type="ARBA" id="ARBA00023136"/>
    </source>
</evidence>
<comment type="caution">
    <text evidence="24">The sequence shown here is derived from an EMBL/GenBank/DDBJ whole genome shotgun (WGS) entry which is preliminary data.</text>
</comment>
<evidence type="ECO:0000259" key="21">
    <source>
        <dbReference type="Pfam" id="PF00122"/>
    </source>
</evidence>
<dbReference type="CDD" id="cd07541">
    <property type="entry name" value="P-type_ATPase_APLT_Neo1-like"/>
    <property type="match status" value="1"/>
</dbReference>
<dbReference type="Proteomes" id="UP001063166">
    <property type="component" value="Unassembled WGS sequence"/>
</dbReference>
<dbReference type="Gene3D" id="3.40.50.1000">
    <property type="entry name" value="HAD superfamily/HAD-like"/>
    <property type="match status" value="1"/>
</dbReference>
<feature type="transmembrane region" description="Helical" evidence="19">
    <location>
        <begin position="979"/>
        <end position="999"/>
    </location>
</feature>
<dbReference type="PRINTS" id="PR00119">
    <property type="entry name" value="CATATPASE"/>
</dbReference>
<evidence type="ECO:0000256" key="17">
    <source>
        <dbReference type="PIRSR" id="PIRSR606539-2"/>
    </source>
</evidence>
<feature type="binding site" evidence="17">
    <location>
        <position position="457"/>
    </location>
    <ligand>
        <name>ATP</name>
        <dbReference type="ChEBI" id="CHEBI:30616"/>
    </ligand>
</feature>
<dbReference type="SFLD" id="SFLDG00002">
    <property type="entry name" value="C1.7:_P-type_atpase_like"/>
    <property type="match status" value="1"/>
</dbReference>
<gene>
    <name evidence="24" type="primary">NEO1</name>
    <name evidence="24" type="ORF">LshimejAT787_1701130</name>
</gene>
<keyword evidence="12" id="KW-0445">Lipid transport</keyword>
<evidence type="ECO:0000256" key="5">
    <source>
        <dbReference type="ARBA" id="ARBA00022692"/>
    </source>
</evidence>
<dbReference type="FunFam" id="3.40.50.1000:FF:000009">
    <property type="entry name" value="Phospholipid-transporting ATPase"/>
    <property type="match status" value="1"/>
</dbReference>
<keyword evidence="13 19" id="KW-0472">Membrane</keyword>
<evidence type="ECO:0000313" key="24">
    <source>
        <dbReference type="EMBL" id="GLB44486.1"/>
    </source>
</evidence>
<dbReference type="InterPro" id="IPR023214">
    <property type="entry name" value="HAD_sf"/>
</dbReference>
<feature type="domain" description="P-type ATPase C-terminal" evidence="23">
    <location>
        <begin position="867"/>
        <end position="1094"/>
    </location>
</feature>
<dbReference type="OrthoDB" id="377733at2759"/>
<dbReference type="Gene3D" id="3.40.1110.10">
    <property type="entry name" value="Calcium-transporting ATPase, cytoplasmic domain N"/>
    <property type="match status" value="1"/>
</dbReference>
<evidence type="ECO:0000256" key="15">
    <source>
        <dbReference type="ARBA" id="ARBA00049128"/>
    </source>
</evidence>
<feature type="region of interest" description="Disordered" evidence="20">
    <location>
        <begin position="1"/>
        <end position="88"/>
    </location>
</feature>
<evidence type="ECO:0000256" key="1">
    <source>
        <dbReference type="ARBA" id="ARBA00001946"/>
    </source>
</evidence>
<feature type="active site" description="4-aspartylphosphate intermediate" evidence="16">
    <location>
        <position position="455"/>
    </location>
</feature>
<dbReference type="InterPro" id="IPR023298">
    <property type="entry name" value="ATPase_P-typ_TM_dom_sf"/>
</dbReference>
<dbReference type="InterPro" id="IPR044492">
    <property type="entry name" value="P_typ_ATPase_HD_dom"/>
</dbReference>
<dbReference type="GO" id="GO:0010008">
    <property type="term" value="C:endosome membrane"/>
    <property type="evidence" value="ECO:0007669"/>
    <property type="project" value="UniProtKB-SubCell"/>
</dbReference>
<dbReference type="InterPro" id="IPR059000">
    <property type="entry name" value="ATPase_P-type_domA"/>
</dbReference>
<dbReference type="GO" id="GO:0000287">
    <property type="term" value="F:magnesium ion binding"/>
    <property type="evidence" value="ECO:0007669"/>
    <property type="project" value="UniProtKB-UniRule"/>
</dbReference>
<keyword evidence="25" id="KW-1185">Reference proteome</keyword>
<dbReference type="NCBIfam" id="TIGR01494">
    <property type="entry name" value="ATPase_P-type"/>
    <property type="match status" value="3"/>
</dbReference>
<evidence type="ECO:0000256" key="9">
    <source>
        <dbReference type="ARBA" id="ARBA00022842"/>
    </source>
</evidence>
<feature type="domain" description="P-type ATPase N-terminal" evidence="22">
    <location>
        <begin position="92"/>
        <end position="148"/>
    </location>
</feature>
<keyword evidence="4" id="KW-0813">Transport</keyword>
<feature type="binding site" evidence="18">
    <location>
        <position position="457"/>
    </location>
    <ligand>
        <name>Mg(2+)</name>
        <dbReference type="ChEBI" id="CHEBI:18420"/>
    </ligand>
</feature>
<evidence type="ECO:0000256" key="10">
    <source>
        <dbReference type="ARBA" id="ARBA00022967"/>
    </source>
</evidence>
<dbReference type="GO" id="GO:0006890">
    <property type="term" value="P:retrograde vesicle-mediated transport, Golgi to endoplasmic reticulum"/>
    <property type="evidence" value="ECO:0007669"/>
    <property type="project" value="TreeGrafter"/>
</dbReference>
<evidence type="ECO:0000259" key="22">
    <source>
        <dbReference type="Pfam" id="PF16209"/>
    </source>
</evidence>
<dbReference type="EMBL" id="BRPK01000017">
    <property type="protein sequence ID" value="GLB44486.1"/>
    <property type="molecule type" value="Genomic_DNA"/>
</dbReference>
<dbReference type="Pfam" id="PF08282">
    <property type="entry name" value="Hydrolase_3"/>
    <property type="match status" value="1"/>
</dbReference>
<feature type="transmembrane region" description="Helical" evidence="19">
    <location>
        <begin position="366"/>
        <end position="386"/>
    </location>
</feature>
<dbReference type="InterPro" id="IPR018303">
    <property type="entry name" value="ATPase_P-typ_P_site"/>
</dbReference>
<dbReference type="GO" id="GO:0006897">
    <property type="term" value="P:endocytosis"/>
    <property type="evidence" value="ECO:0007669"/>
    <property type="project" value="TreeGrafter"/>
</dbReference>
<dbReference type="SUPFAM" id="SSF81653">
    <property type="entry name" value="Calcium ATPase, transduction domain A"/>
    <property type="match status" value="1"/>
</dbReference>
<keyword evidence="9 18" id="KW-0460">Magnesium</keyword>
<organism evidence="24 25">
    <name type="scientific">Lyophyllum shimeji</name>
    <name type="common">Hon-shimeji</name>
    <name type="synonym">Tricholoma shimeji</name>
    <dbReference type="NCBI Taxonomy" id="47721"/>
    <lineage>
        <taxon>Eukaryota</taxon>
        <taxon>Fungi</taxon>
        <taxon>Dikarya</taxon>
        <taxon>Basidiomycota</taxon>
        <taxon>Agaricomycotina</taxon>
        <taxon>Agaricomycetes</taxon>
        <taxon>Agaricomycetidae</taxon>
        <taxon>Agaricales</taxon>
        <taxon>Tricholomatineae</taxon>
        <taxon>Lyophyllaceae</taxon>
        <taxon>Lyophyllum</taxon>
    </lineage>
</organism>
<evidence type="ECO:0000256" key="8">
    <source>
        <dbReference type="ARBA" id="ARBA00022840"/>
    </source>
</evidence>
<accession>A0A9P3UVU4</accession>
<name>A0A9P3UVU4_LYOSH</name>
<dbReference type="GO" id="GO:0045332">
    <property type="term" value="P:phospholipid translocation"/>
    <property type="evidence" value="ECO:0007669"/>
    <property type="project" value="TreeGrafter"/>
</dbReference>
<feature type="binding site" evidence="17">
    <location>
        <position position="820"/>
    </location>
    <ligand>
        <name>ATP</name>
        <dbReference type="ChEBI" id="CHEBI:30616"/>
    </ligand>
</feature>
<feature type="binding site" evidence="17">
    <location>
        <position position="455"/>
    </location>
    <ligand>
        <name>ATP</name>
        <dbReference type="ChEBI" id="CHEBI:30616"/>
    </ligand>
</feature>
<dbReference type="EC" id="7.6.2.1" evidence="19"/>
<dbReference type="PANTHER" id="PTHR24092:SF5">
    <property type="entry name" value="PHOSPHOLIPID-TRANSPORTING ATPASE"/>
    <property type="match status" value="1"/>
</dbReference>
<proteinExistence type="inferred from homology"/>
<dbReference type="GO" id="GO:0016887">
    <property type="term" value="F:ATP hydrolysis activity"/>
    <property type="evidence" value="ECO:0007669"/>
    <property type="project" value="InterPro"/>
</dbReference>
<dbReference type="AlphaFoldDB" id="A0A9P3UVU4"/>
<dbReference type="PANTHER" id="PTHR24092">
    <property type="entry name" value="PROBABLE PHOSPHOLIPID-TRANSPORTING ATPASE"/>
    <property type="match status" value="1"/>
</dbReference>
<evidence type="ECO:0000256" key="19">
    <source>
        <dbReference type="RuleBase" id="RU362033"/>
    </source>
</evidence>
<feature type="binding site" evidence="17">
    <location>
        <position position="651"/>
    </location>
    <ligand>
        <name>ATP</name>
        <dbReference type="ChEBI" id="CHEBI:30616"/>
    </ligand>
</feature>
<dbReference type="InterPro" id="IPR001757">
    <property type="entry name" value="P_typ_ATPase"/>
</dbReference>
<dbReference type="FunFam" id="3.40.1110.10:FF:000085">
    <property type="entry name" value="Phospholipid-transporting ATPase"/>
    <property type="match status" value="1"/>
</dbReference>
<reference evidence="24" key="1">
    <citation type="submission" date="2022-07" db="EMBL/GenBank/DDBJ databases">
        <title>The genome of Lyophyllum shimeji provides insight into the initial evolution of ectomycorrhizal fungal genome.</title>
        <authorList>
            <person name="Kobayashi Y."/>
            <person name="Shibata T."/>
            <person name="Hirakawa H."/>
            <person name="Shigenobu S."/>
            <person name="Nishiyama T."/>
            <person name="Yamada A."/>
            <person name="Hasebe M."/>
            <person name="Kawaguchi M."/>
        </authorList>
    </citation>
    <scope>NUCLEOTIDE SEQUENCE</scope>
    <source>
        <strain evidence="24">AT787</strain>
    </source>
</reference>
<evidence type="ECO:0000256" key="11">
    <source>
        <dbReference type="ARBA" id="ARBA00022989"/>
    </source>
</evidence>
<evidence type="ECO:0000256" key="6">
    <source>
        <dbReference type="ARBA" id="ARBA00022723"/>
    </source>
</evidence>
<feature type="binding site" evidence="18">
    <location>
        <position position="455"/>
    </location>
    <ligand>
        <name>Mg(2+)</name>
        <dbReference type="ChEBI" id="CHEBI:18420"/>
    </ligand>
</feature>
<dbReference type="Pfam" id="PF13246">
    <property type="entry name" value="Cation_ATPase"/>
    <property type="match status" value="1"/>
</dbReference>
<feature type="binding site" evidence="17">
    <location>
        <position position="622"/>
    </location>
    <ligand>
        <name>ATP</name>
        <dbReference type="ChEBI" id="CHEBI:30616"/>
    </ligand>
</feature>
<dbReference type="GO" id="GO:0005802">
    <property type="term" value="C:trans-Golgi network"/>
    <property type="evidence" value="ECO:0007669"/>
    <property type="project" value="TreeGrafter"/>
</dbReference>
<feature type="binding site" evidence="17">
    <location>
        <position position="456"/>
    </location>
    <ligand>
        <name>ATP</name>
        <dbReference type="ChEBI" id="CHEBI:30616"/>
    </ligand>
</feature>
<dbReference type="GO" id="GO:0140326">
    <property type="term" value="F:ATPase-coupled intramembrane lipid transporter activity"/>
    <property type="evidence" value="ECO:0007669"/>
    <property type="project" value="UniProtKB-EC"/>
</dbReference>
<dbReference type="InterPro" id="IPR032631">
    <property type="entry name" value="P-type_ATPase_N"/>
</dbReference>
<keyword evidence="8 17" id="KW-0067">ATP-binding</keyword>
<keyword evidence="5 19" id="KW-0812">Transmembrane</keyword>
<dbReference type="Pfam" id="PF16212">
    <property type="entry name" value="PhoLip_ATPase_C"/>
    <property type="match status" value="1"/>
</dbReference>
<dbReference type="Gene3D" id="2.70.150.10">
    <property type="entry name" value="Calcium-transporting ATPase, cytoplasmic transduction domain A"/>
    <property type="match status" value="1"/>
</dbReference>
<evidence type="ECO:0000256" key="7">
    <source>
        <dbReference type="ARBA" id="ARBA00022741"/>
    </source>
</evidence>
<feature type="transmembrane region" description="Helical" evidence="19">
    <location>
        <begin position="1059"/>
        <end position="1085"/>
    </location>
</feature>
<keyword evidence="7 17" id="KW-0547">Nucleotide-binding</keyword>
<dbReference type="InterPro" id="IPR032630">
    <property type="entry name" value="P_typ_ATPase_c"/>
</dbReference>
<feature type="binding site" evidence="17">
    <location>
        <position position="556"/>
    </location>
    <ligand>
        <name>ATP</name>
        <dbReference type="ChEBI" id="CHEBI:30616"/>
    </ligand>
</feature>
<comment type="subcellular location">
    <subcellularLocation>
        <location evidence="2">Endosome membrane</location>
        <topology evidence="2">Multi-pass membrane protein</topology>
    </subcellularLocation>
    <subcellularLocation>
        <location evidence="19">Membrane</location>
        <topology evidence="19">Multi-pass membrane protein</topology>
    </subcellularLocation>
</comment>